<accession>A0ABN1YGB4</accession>
<proteinExistence type="predicted"/>
<evidence type="ECO:0000313" key="3">
    <source>
        <dbReference type="Proteomes" id="UP001499863"/>
    </source>
</evidence>
<keyword evidence="3" id="KW-1185">Reference proteome</keyword>
<feature type="region of interest" description="Disordered" evidence="1">
    <location>
        <begin position="1"/>
        <end position="23"/>
    </location>
</feature>
<evidence type="ECO:0000256" key="1">
    <source>
        <dbReference type="SAM" id="MobiDB-lite"/>
    </source>
</evidence>
<name>A0ABN1YGB4_9ACTN</name>
<protein>
    <recommendedName>
        <fullName evidence="4">DUF1918 domain-containing protein</fullName>
    </recommendedName>
</protein>
<evidence type="ECO:0008006" key="4">
    <source>
        <dbReference type="Google" id="ProtNLM"/>
    </source>
</evidence>
<comment type="caution">
    <text evidence="2">The sequence shown here is derived from an EMBL/GenBank/DDBJ whole genome shotgun (WGS) entry which is preliminary data.</text>
</comment>
<organism evidence="2 3">
    <name type="scientific">Kitasatospora putterlickiae</name>
    <dbReference type="NCBI Taxonomy" id="221725"/>
    <lineage>
        <taxon>Bacteria</taxon>
        <taxon>Bacillati</taxon>
        <taxon>Actinomycetota</taxon>
        <taxon>Actinomycetes</taxon>
        <taxon>Kitasatosporales</taxon>
        <taxon>Streptomycetaceae</taxon>
        <taxon>Kitasatospora</taxon>
    </lineage>
</organism>
<dbReference type="Proteomes" id="UP001499863">
    <property type="component" value="Unassembled WGS sequence"/>
</dbReference>
<reference evidence="2 3" key="1">
    <citation type="journal article" date="2019" name="Int. J. Syst. Evol. Microbiol.">
        <title>The Global Catalogue of Microorganisms (GCM) 10K type strain sequencing project: providing services to taxonomists for standard genome sequencing and annotation.</title>
        <authorList>
            <consortium name="The Broad Institute Genomics Platform"/>
            <consortium name="The Broad Institute Genome Sequencing Center for Infectious Disease"/>
            <person name="Wu L."/>
            <person name="Ma J."/>
        </authorList>
    </citation>
    <scope>NUCLEOTIDE SEQUENCE [LARGE SCALE GENOMIC DNA]</scope>
    <source>
        <strain evidence="2 3">JCM 12393</strain>
    </source>
</reference>
<evidence type="ECO:0000313" key="2">
    <source>
        <dbReference type="EMBL" id="GAA1403162.1"/>
    </source>
</evidence>
<sequence>MKSLVQGDPVRHRRDGWTGTVAETPSRHTNHAWVNRNSSSDPYPELVLLEDLEAAE</sequence>
<gene>
    <name evidence="2" type="ORF">GCM10009639_47480</name>
</gene>
<dbReference type="EMBL" id="BAAAKJ010000257">
    <property type="protein sequence ID" value="GAA1403162.1"/>
    <property type="molecule type" value="Genomic_DNA"/>
</dbReference>